<proteinExistence type="predicted"/>
<dbReference type="Proteomes" id="UP001159179">
    <property type="component" value="Unassembled WGS sequence"/>
</dbReference>
<evidence type="ECO:0000313" key="2">
    <source>
        <dbReference type="Proteomes" id="UP001159179"/>
    </source>
</evidence>
<sequence>MSKYKLIEEELDYIQSKPTTLIDKFLWGVTRRGMIEYNISLPVSIFLRLQVFCEDIEELSEYVFTPQDLIDALYDDFLYFSKKVADIDKIYNQLMLQREIIENAYPSTNEFAANDKRLIIKNNEIVSSVRNVAPSFVTIKIGIKRKKALRGEIVLADMEEQYPDHPFSLERIVCIMIIDFINEVKNGNAKVLTERILNNLNLR</sequence>
<organism evidence="1 2">
    <name type="scientific">Heyndrickxia oleronia</name>
    <dbReference type="NCBI Taxonomy" id="38875"/>
    <lineage>
        <taxon>Bacteria</taxon>
        <taxon>Bacillati</taxon>
        <taxon>Bacillota</taxon>
        <taxon>Bacilli</taxon>
        <taxon>Bacillales</taxon>
        <taxon>Bacillaceae</taxon>
        <taxon>Heyndrickxia</taxon>
    </lineage>
</organism>
<comment type="caution">
    <text evidence="1">The sequence shown here is derived from an EMBL/GenBank/DDBJ whole genome shotgun (WGS) entry which is preliminary data.</text>
</comment>
<reference evidence="1" key="1">
    <citation type="submission" date="2023-03" db="EMBL/GenBank/DDBJ databases">
        <title>Bacterial isolates from washroom surfaces on a university campus.</title>
        <authorList>
            <person name="Holman D.B."/>
            <person name="Gzyl K.E."/>
            <person name="Taheri A.E."/>
        </authorList>
    </citation>
    <scope>NUCLEOTIDE SEQUENCE</scope>
    <source>
        <strain evidence="1">RD03</strain>
    </source>
</reference>
<dbReference type="AlphaFoldDB" id="A0AAW6SX75"/>
<protein>
    <submittedName>
        <fullName evidence="1">Uncharacterized protein</fullName>
    </submittedName>
</protein>
<accession>A0AAW6SX75</accession>
<name>A0AAW6SX75_9BACI</name>
<dbReference type="EMBL" id="JAROYP010000014">
    <property type="protein sequence ID" value="MDH5163421.1"/>
    <property type="molecule type" value="Genomic_DNA"/>
</dbReference>
<gene>
    <name evidence="1" type="ORF">P5X88_21025</name>
</gene>
<evidence type="ECO:0000313" key="1">
    <source>
        <dbReference type="EMBL" id="MDH5163421.1"/>
    </source>
</evidence>
<dbReference type="RefSeq" id="WP_280618130.1">
    <property type="nucleotide sequence ID" value="NZ_JAROYP010000014.1"/>
</dbReference>